<reference evidence="1" key="1">
    <citation type="submission" date="2023-02" db="EMBL/GenBank/DDBJ databases">
        <title>Genome of toxic invasive species Heracleum sosnowskyi carries increased number of genes despite the absence of recent whole-genome duplications.</title>
        <authorList>
            <person name="Schelkunov M."/>
            <person name="Shtratnikova V."/>
            <person name="Makarenko M."/>
            <person name="Klepikova A."/>
            <person name="Omelchenko D."/>
            <person name="Novikova G."/>
            <person name="Obukhova E."/>
            <person name="Bogdanov V."/>
            <person name="Penin A."/>
            <person name="Logacheva M."/>
        </authorList>
    </citation>
    <scope>NUCLEOTIDE SEQUENCE</scope>
    <source>
        <strain evidence="1">Hsosn_3</strain>
        <tissue evidence="1">Leaf</tissue>
    </source>
</reference>
<dbReference type="AlphaFoldDB" id="A0AAD8I9H3"/>
<organism evidence="1 2">
    <name type="scientific">Heracleum sosnowskyi</name>
    <dbReference type="NCBI Taxonomy" id="360622"/>
    <lineage>
        <taxon>Eukaryota</taxon>
        <taxon>Viridiplantae</taxon>
        <taxon>Streptophyta</taxon>
        <taxon>Embryophyta</taxon>
        <taxon>Tracheophyta</taxon>
        <taxon>Spermatophyta</taxon>
        <taxon>Magnoliopsida</taxon>
        <taxon>eudicotyledons</taxon>
        <taxon>Gunneridae</taxon>
        <taxon>Pentapetalae</taxon>
        <taxon>asterids</taxon>
        <taxon>campanulids</taxon>
        <taxon>Apiales</taxon>
        <taxon>Apiaceae</taxon>
        <taxon>Apioideae</taxon>
        <taxon>apioid superclade</taxon>
        <taxon>Tordylieae</taxon>
        <taxon>Tordyliinae</taxon>
        <taxon>Heracleum</taxon>
    </lineage>
</organism>
<sequence>MADQLSLDDDGDSGSEEDNLCLLVLVLKGFIKGLFMIHQIIVEGGGKFFVEGGGSRMQTGPTPLVRFTAVSKEGDNWITHPFLTHLQSYCVEEMSGFFCQNGFSHFL</sequence>
<gene>
    <name evidence="1" type="ORF">POM88_027932</name>
</gene>
<reference evidence="1" key="2">
    <citation type="submission" date="2023-05" db="EMBL/GenBank/DDBJ databases">
        <authorList>
            <person name="Schelkunov M.I."/>
        </authorList>
    </citation>
    <scope>NUCLEOTIDE SEQUENCE</scope>
    <source>
        <strain evidence="1">Hsosn_3</strain>
        <tissue evidence="1">Leaf</tissue>
    </source>
</reference>
<comment type="caution">
    <text evidence="1">The sequence shown here is derived from an EMBL/GenBank/DDBJ whole genome shotgun (WGS) entry which is preliminary data.</text>
</comment>
<dbReference type="EMBL" id="JAUIZM010000006">
    <property type="protein sequence ID" value="KAK1381188.1"/>
    <property type="molecule type" value="Genomic_DNA"/>
</dbReference>
<name>A0AAD8I9H3_9APIA</name>
<accession>A0AAD8I9H3</accession>
<proteinExistence type="predicted"/>
<keyword evidence="2" id="KW-1185">Reference proteome</keyword>
<dbReference type="Proteomes" id="UP001237642">
    <property type="component" value="Unassembled WGS sequence"/>
</dbReference>
<protein>
    <submittedName>
        <fullName evidence="1">Uncharacterized protein</fullName>
    </submittedName>
</protein>
<evidence type="ECO:0000313" key="1">
    <source>
        <dbReference type="EMBL" id="KAK1381188.1"/>
    </source>
</evidence>
<evidence type="ECO:0000313" key="2">
    <source>
        <dbReference type="Proteomes" id="UP001237642"/>
    </source>
</evidence>